<keyword evidence="3" id="KW-1185">Reference proteome</keyword>
<organism evidence="2 3">
    <name type="scientific">Baudoinia panamericana (strain UAMH 10762)</name>
    <name type="common">Angels' share fungus</name>
    <name type="synonym">Baudoinia compniacensis (strain UAMH 10762)</name>
    <dbReference type="NCBI Taxonomy" id="717646"/>
    <lineage>
        <taxon>Eukaryota</taxon>
        <taxon>Fungi</taxon>
        <taxon>Dikarya</taxon>
        <taxon>Ascomycota</taxon>
        <taxon>Pezizomycotina</taxon>
        <taxon>Dothideomycetes</taxon>
        <taxon>Dothideomycetidae</taxon>
        <taxon>Mycosphaerellales</taxon>
        <taxon>Teratosphaeriaceae</taxon>
        <taxon>Baudoinia</taxon>
    </lineage>
</organism>
<dbReference type="RefSeq" id="XP_007676665.1">
    <property type="nucleotide sequence ID" value="XM_007678475.1"/>
</dbReference>
<reference evidence="2 3" key="1">
    <citation type="journal article" date="2012" name="PLoS Pathog.">
        <title>Diverse lifestyles and strategies of plant pathogenesis encoded in the genomes of eighteen Dothideomycetes fungi.</title>
        <authorList>
            <person name="Ohm R.A."/>
            <person name="Feau N."/>
            <person name="Henrissat B."/>
            <person name="Schoch C.L."/>
            <person name="Horwitz B.A."/>
            <person name="Barry K.W."/>
            <person name="Condon B.J."/>
            <person name="Copeland A.C."/>
            <person name="Dhillon B."/>
            <person name="Glaser F."/>
            <person name="Hesse C.N."/>
            <person name="Kosti I."/>
            <person name="LaButti K."/>
            <person name="Lindquist E.A."/>
            <person name="Lucas S."/>
            <person name="Salamov A.A."/>
            <person name="Bradshaw R.E."/>
            <person name="Ciuffetti L."/>
            <person name="Hamelin R.C."/>
            <person name="Kema G.H.J."/>
            <person name="Lawrence C."/>
            <person name="Scott J.A."/>
            <person name="Spatafora J.W."/>
            <person name="Turgeon B.G."/>
            <person name="de Wit P.J.G.M."/>
            <person name="Zhong S."/>
            <person name="Goodwin S.B."/>
            <person name="Grigoriev I.V."/>
        </authorList>
    </citation>
    <scope>NUCLEOTIDE SEQUENCE [LARGE SCALE GENOMIC DNA]</scope>
    <source>
        <strain evidence="2 3">UAMH 10762</strain>
    </source>
</reference>
<feature type="region of interest" description="Disordered" evidence="1">
    <location>
        <begin position="53"/>
        <end position="77"/>
    </location>
</feature>
<evidence type="ECO:0000256" key="1">
    <source>
        <dbReference type="SAM" id="MobiDB-lite"/>
    </source>
</evidence>
<dbReference type="EMBL" id="KB445555">
    <property type="protein sequence ID" value="EMC96744.1"/>
    <property type="molecule type" value="Genomic_DNA"/>
</dbReference>
<accession>M2NC44</accession>
<proteinExistence type="predicted"/>
<dbReference type="KEGG" id="bcom:BAUCODRAFT_488182"/>
<evidence type="ECO:0000313" key="2">
    <source>
        <dbReference type="EMBL" id="EMC96744.1"/>
    </source>
</evidence>
<evidence type="ECO:0000313" key="3">
    <source>
        <dbReference type="Proteomes" id="UP000011761"/>
    </source>
</evidence>
<sequence length="77" mass="8458">MSCCTVVRSLPREALLEPERHLANSISQARYTTGDSALSKDNEQDNLHLAEASTAPVTQARPGSREAWWQPVLPTTP</sequence>
<protein>
    <submittedName>
        <fullName evidence="2">Uncharacterized protein</fullName>
    </submittedName>
</protein>
<dbReference type="AlphaFoldDB" id="M2NC44"/>
<gene>
    <name evidence="2" type="ORF">BAUCODRAFT_488182</name>
</gene>
<dbReference type="Proteomes" id="UP000011761">
    <property type="component" value="Unassembled WGS sequence"/>
</dbReference>
<name>M2NC44_BAUPA</name>
<dbReference type="HOGENOM" id="CLU_2637700_0_0_1"/>
<dbReference type="GeneID" id="19114831"/>